<reference evidence="2 3" key="1">
    <citation type="submission" date="2019-05" db="EMBL/GenBank/DDBJ databases">
        <title>Another draft genome of Portunus trituberculatus and its Hox gene families provides insights of decapod evolution.</title>
        <authorList>
            <person name="Jeong J.-H."/>
            <person name="Song I."/>
            <person name="Kim S."/>
            <person name="Choi T."/>
            <person name="Kim D."/>
            <person name="Ryu S."/>
            <person name="Kim W."/>
        </authorList>
    </citation>
    <scope>NUCLEOTIDE SEQUENCE [LARGE SCALE GENOMIC DNA]</scope>
    <source>
        <tissue evidence="2">Muscle</tissue>
    </source>
</reference>
<organism evidence="2 3">
    <name type="scientific">Portunus trituberculatus</name>
    <name type="common">Swimming crab</name>
    <name type="synonym">Neptunus trituberculatus</name>
    <dbReference type="NCBI Taxonomy" id="210409"/>
    <lineage>
        <taxon>Eukaryota</taxon>
        <taxon>Metazoa</taxon>
        <taxon>Ecdysozoa</taxon>
        <taxon>Arthropoda</taxon>
        <taxon>Crustacea</taxon>
        <taxon>Multicrustacea</taxon>
        <taxon>Malacostraca</taxon>
        <taxon>Eumalacostraca</taxon>
        <taxon>Eucarida</taxon>
        <taxon>Decapoda</taxon>
        <taxon>Pleocyemata</taxon>
        <taxon>Brachyura</taxon>
        <taxon>Eubrachyura</taxon>
        <taxon>Portunoidea</taxon>
        <taxon>Portunidae</taxon>
        <taxon>Portuninae</taxon>
        <taxon>Portunus</taxon>
    </lineage>
</organism>
<dbReference type="EMBL" id="VSRR010000308">
    <property type="protein sequence ID" value="MPC13816.1"/>
    <property type="molecule type" value="Genomic_DNA"/>
</dbReference>
<feature type="region of interest" description="Disordered" evidence="1">
    <location>
        <begin position="284"/>
        <end position="323"/>
    </location>
</feature>
<dbReference type="Proteomes" id="UP000324222">
    <property type="component" value="Unassembled WGS sequence"/>
</dbReference>
<evidence type="ECO:0000313" key="2">
    <source>
        <dbReference type="EMBL" id="MPC13816.1"/>
    </source>
</evidence>
<feature type="region of interest" description="Disordered" evidence="1">
    <location>
        <begin position="36"/>
        <end position="61"/>
    </location>
</feature>
<protein>
    <submittedName>
        <fullName evidence="2">Uncharacterized protein</fullName>
    </submittedName>
</protein>
<name>A0A5B7CZW2_PORTR</name>
<accession>A0A5B7CZW2</accession>
<comment type="caution">
    <text evidence="2">The sequence shown here is derived from an EMBL/GenBank/DDBJ whole genome shotgun (WGS) entry which is preliminary data.</text>
</comment>
<evidence type="ECO:0000256" key="1">
    <source>
        <dbReference type="SAM" id="MobiDB-lite"/>
    </source>
</evidence>
<keyword evidence="3" id="KW-1185">Reference proteome</keyword>
<sequence length="387" mass="42047">MEEDSSENPLSSLQYHTLMVLGTEDYAAARTFQEPQLVPEGGDRDGQEAQGVYGKEDQQRSKNVMCNNLHHKEQTSSVSRNNMFDALRQNERQFGLECSESCAISPQNGNPASSFMVTCNQGFDIGKKSSGVPISSPPVSLEYCSSPVPRLIDPSSYDHVRPAAASCLYPPRGAVARGITTQAAHLTYSSAGVFLPSLTPQSSLSSRSHLEFSSPASWSSAGSSRTPCVSSISSTESVWPCRRDLMPHSLYSHDKVPLPIPVSGALGLHPARLRKARLAESTSSCSEKTLVGSEPDSARILGSGRNSESLSPDTADSNPVYENPSELDSEYYYKSPKGVTLLVEARLCSHVGDLQRPFTASALRSLVRQIQDFIERCWSFTNSPCQD</sequence>
<dbReference type="AlphaFoldDB" id="A0A5B7CZW2"/>
<gene>
    <name evidence="2" type="ORF">E2C01_006563</name>
</gene>
<proteinExistence type="predicted"/>
<evidence type="ECO:0000313" key="3">
    <source>
        <dbReference type="Proteomes" id="UP000324222"/>
    </source>
</evidence>
<feature type="compositionally biased region" description="Polar residues" evidence="1">
    <location>
        <begin position="304"/>
        <end position="317"/>
    </location>
</feature>